<dbReference type="AlphaFoldDB" id="A0A1I8QBN6"/>
<dbReference type="PANTHER" id="PTHR11857">
    <property type="entry name" value="ODORANT BINDING PROTEIN-RELATED"/>
    <property type="match status" value="1"/>
</dbReference>
<evidence type="ECO:0000313" key="7">
    <source>
        <dbReference type="EnsemblMetazoa" id="SCAU015699-PA"/>
    </source>
</evidence>
<dbReference type="SMART" id="SM00708">
    <property type="entry name" value="PhBP"/>
    <property type="match status" value="1"/>
</dbReference>
<dbReference type="CDD" id="cd23992">
    <property type="entry name" value="PBP_GOBP"/>
    <property type="match status" value="1"/>
</dbReference>
<name>A0A1I8QBN6_STOCA</name>
<protein>
    <submittedName>
        <fullName evidence="7">Uncharacterized protein</fullName>
    </submittedName>
</protein>
<dbReference type="GO" id="GO:0005549">
    <property type="term" value="F:odorant binding"/>
    <property type="evidence" value="ECO:0007669"/>
    <property type="project" value="InterPro"/>
</dbReference>
<proteinExistence type="inferred from homology"/>
<evidence type="ECO:0000256" key="2">
    <source>
        <dbReference type="ARBA" id="ARBA00008098"/>
    </source>
</evidence>
<dbReference type="EnsemblMetazoa" id="SCAU015699-RA">
    <property type="protein sequence ID" value="SCAU015699-PA"/>
    <property type="gene ID" value="SCAU015699"/>
</dbReference>
<reference evidence="7" key="1">
    <citation type="submission" date="2020-05" db="UniProtKB">
        <authorList>
            <consortium name="EnsemblMetazoa"/>
        </authorList>
    </citation>
    <scope>IDENTIFICATION</scope>
    <source>
        <strain evidence="7">USDA</strain>
    </source>
</reference>
<evidence type="ECO:0000256" key="5">
    <source>
        <dbReference type="ARBA" id="ARBA00023157"/>
    </source>
</evidence>
<evidence type="ECO:0000256" key="4">
    <source>
        <dbReference type="ARBA" id="ARBA00022729"/>
    </source>
</evidence>
<keyword evidence="3" id="KW-0964">Secreted</keyword>
<sequence length="167" mass="19335">MKVFIVVLCLASAALAHHEEGHAGHDHHDHHDHHISHDGHDYTIKTKEDLSRFREDCATKLKVSSELLEKYKNWDYPNEETTRCYLKCVFEHFGFFDETKGFNPYMIHHQLAGAHGPVDHNDELHRSIDFCADHNSQKSDACTWAYRGGMCLIGQHLQLIKDSLHQH</sequence>
<comment type="similarity">
    <text evidence="2">Belongs to the PBP/GOBP family.</text>
</comment>
<evidence type="ECO:0000313" key="8">
    <source>
        <dbReference type="Proteomes" id="UP000095300"/>
    </source>
</evidence>
<dbReference type="PANTHER" id="PTHR11857:SF46">
    <property type="entry name" value="GENERAL ODORANT-BINDING PROTEIN 99A-RELATED"/>
    <property type="match status" value="1"/>
</dbReference>
<dbReference type="VEuPathDB" id="VectorBase:SCAU015699"/>
<dbReference type="GO" id="GO:0005615">
    <property type="term" value="C:extracellular space"/>
    <property type="evidence" value="ECO:0007669"/>
    <property type="project" value="TreeGrafter"/>
</dbReference>
<dbReference type="Gene3D" id="1.10.238.20">
    <property type="entry name" value="Pheromone/general odorant binding protein domain"/>
    <property type="match status" value="1"/>
</dbReference>
<feature type="signal peptide" evidence="6">
    <location>
        <begin position="1"/>
        <end position="16"/>
    </location>
</feature>
<comment type="subcellular location">
    <subcellularLocation>
        <location evidence="1">Secreted</location>
    </subcellularLocation>
</comment>
<dbReference type="SUPFAM" id="SSF47565">
    <property type="entry name" value="Insect pheromone/odorant-binding proteins"/>
    <property type="match status" value="1"/>
</dbReference>
<feature type="chain" id="PRO_5009328040" evidence="6">
    <location>
        <begin position="17"/>
        <end position="167"/>
    </location>
</feature>
<dbReference type="InterPro" id="IPR006170">
    <property type="entry name" value="PBP/GOBP"/>
</dbReference>
<keyword evidence="4 6" id="KW-0732">Signal</keyword>
<dbReference type="STRING" id="35570.A0A1I8QBN6"/>
<organism evidence="7 8">
    <name type="scientific">Stomoxys calcitrans</name>
    <name type="common">Stable fly</name>
    <name type="synonym">Conops calcitrans</name>
    <dbReference type="NCBI Taxonomy" id="35570"/>
    <lineage>
        <taxon>Eukaryota</taxon>
        <taxon>Metazoa</taxon>
        <taxon>Ecdysozoa</taxon>
        <taxon>Arthropoda</taxon>
        <taxon>Hexapoda</taxon>
        <taxon>Insecta</taxon>
        <taxon>Pterygota</taxon>
        <taxon>Neoptera</taxon>
        <taxon>Endopterygota</taxon>
        <taxon>Diptera</taxon>
        <taxon>Brachycera</taxon>
        <taxon>Muscomorpha</taxon>
        <taxon>Muscoidea</taxon>
        <taxon>Muscidae</taxon>
        <taxon>Stomoxys</taxon>
    </lineage>
</organism>
<dbReference type="InterPro" id="IPR036728">
    <property type="entry name" value="PBP_GOBP_sf"/>
</dbReference>
<dbReference type="GO" id="GO:0007608">
    <property type="term" value="P:sensory perception of smell"/>
    <property type="evidence" value="ECO:0007669"/>
    <property type="project" value="TreeGrafter"/>
</dbReference>
<evidence type="ECO:0000256" key="6">
    <source>
        <dbReference type="SAM" id="SignalP"/>
    </source>
</evidence>
<keyword evidence="5" id="KW-1015">Disulfide bond</keyword>
<dbReference type="Proteomes" id="UP000095300">
    <property type="component" value="Unassembled WGS sequence"/>
</dbReference>
<keyword evidence="8" id="KW-1185">Reference proteome</keyword>
<accession>A0A1I8QBN6</accession>
<dbReference type="Pfam" id="PF01395">
    <property type="entry name" value="PBP_GOBP"/>
    <property type="match status" value="1"/>
</dbReference>
<evidence type="ECO:0000256" key="1">
    <source>
        <dbReference type="ARBA" id="ARBA00004613"/>
    </source>
</evidence>
<evidence type="ECO:0000256" key="3">
    <source>
        <dbReference type="ARBA" id="ARBA00022525"/>
    </source>
</evidence>